<dbReference type="EMBL" id="JACJLA010000021">
    <property type="protein sequence ID" value="MBM6913492.1"/>
    <property type="molecule type" value="Genomic_DNA"/>
</dbReference>
<comment type="caution">
    <text evidence="2">The sequence shown here is derived from an EMBL/GenBank/DDBJ whole genome shotgun (WGS) entry which is preliminary data.</text>
</comment>
<evidence type="ECO:0000313" key="2">
    <source>
        <dbReference type="EMBL" id="MBM6913492.1"/>
    </source>
</evidence>
<dbReference type="RefSeq" id="WP_205088370.1">
    <property type="nucleotide sequence ID" value="NZ_JACJLA010000021.1"/>
</dbReference>
<sequence length="144" mass="16018">MKWVGKRMAVLAMMVSALGIGAASADMSLNGPDWNSYNESHTFAATAMHQGFYTVYTVPTVSVDYSEPPVYVFSVNSMEVRPDGDRLYSGRAVYKLNYATKEAWILDIRSEKAPYWQPIPTNSVTNKVVLNKLSKQALGIPFVE</sequence>
<proteinExistence type="predicted"/>
<feature type="chain" id="PRO_5045566521" evidence="1">
    <location>
        <begin position="26"/>
        <end position="144"/>
    </location>
</feature>
<protein>
    <submittedName>
        <fullName evidence="2">Uncharacterized protein</fullName>
    </submittedName>
</protein>
<gene>
    <name evidence="2" type="ORF">H6A01_09205</name>
</gene>
<organism evidence="2 3">
    <name type="scientific">Veillonella magna</name>
    <dbReference type="NCBI Taxonomy" id="464322"/>
    <lineage>
        <taxon>Bacteria</taxon>
        <taxon>Bacillati</taxon>
        <taxon>Bacillota</taxon>
        <taxon>Negativicutes</taxon>
        <taxon>Veillonellales</taxon>
        <taxon>Veillonellaceae</taxon>
        <taxon>Veillonella</taxon>
    </lineage>
</organism>
<dbReference type="Proteomes" id="UP000707138">
    <property type="component" value="Unassembled WGS sequence"/>
</dbReference>
<feature type="signal peptide" evidence="1">
    <location>
        <begin position="1"/>
        <end position="25"/>
    </location>
</feature>
<evidence type="ECO:0000256" key="1">
    <source>
        <dbReference type="SAM" id="SignalP"/>
    </source>
</evidence>
<name>A0ABS2GI53_9FIRM</name>
<accession>A0ABS2GI53</accession>
<keyword evidence="1" id="KW-0732">Signal</keyword>
<reference evidence="2 3" key="1">
    <citation type="journal article" date="2021" name="Sci. Rep.">
        <title>The distribution of antibiotic resistance genes in chicken gut microbiota commensals.</title>
        <authorList>
            <person name="Juricova H."/>
            <person name="Matiasovicova J."/>
            <person name="Kubasova T."/>
            <person name="Cejkova D."/>
            <person name="Rychlik I."/>
        </authorList>
    </citation>
    <scope>NUCLEOTIDE SEQUENCE [LARGE SCALE GENOMIC DNA]</scope>
    <source>
        <strain evidence="2 3">An537</strain>
    </source>
</reference>
<evidence type="ECO:0000313" key="3">
    <source>
        <dbReference type="Proteomes" id="UP000707138"/>
    </source>
</evidence>
<keyword evidence="3" id="KW-1185">Reference proteome</keyword>